<evidence type="ECO:0000313" key="3">
    <source>
        <dbReference type="Proteomes" id="UP001161390"/>
    </source>
</evidence>
<evidence type="ECO:0000313" key="2">
    <source>
        <dbReference type="EMBL" id="GLQ19905.1"/>
    </source>
</evidence>
<evidence type="ECO:0000256" key="1">
    <source>
        <dbReference type="SAM" id="MobiDB-lite"/>
    </source>
</evidence>
<reference evidence="2" key="2">
    <citation type="submission" date="2023-01" db="EMBL/GenBank/DDBJ databases">
        <title>Draft genome sequence of Algimonas porphyrae strain NBRC 108216.</title>
        <authorList>
            <person name="Sun Q."/>
            <person name="Mori K."/>
        </authorList>
    </citation>
    <scope>NUCLEOTIDE SEQUENCE</scope>
    <source>
        <strain evidence="2">NBRC 108216</strain>
    </source>
</reference>
<protein>
    <submittedName>
        <fullName evidence="2">Uncharacterized protein</fullName>
    </submittedName>
</protein>
<comment type="caution">
    <text evidence="2">The sequence shown here is derived from an EMBL/GenBank/DDBJ whole genome shotgun (WGS) entry which is preliminary data.</text>
</comment>
<keyword evidence="3" id="KW-1185">Reference proteome</keyword>
<organism evidence="2 3">
    <name type="scientific">Algimonas porphyrae</name>
    <dbReference type="NCBI Taxonomy" id="1128113"/>
    <lineage>
        <taxon>Bacteria</taxon>
        <taxon>Pseudomonadati</taxon>
        <taxon>Pseudomonadota</taxon>
        <taxon>Alphaproteobacteria</taxon>
        <taxon>Maricaulales</taxon>
        <taxon>Robiginitomaculaceae</taxon>
        <taxon>Algimonas</taxon>
    </lineage>
</organism>
<gene>
    <name evidence="2" type="ORF">GCM10007854_08600</name>
</gene>
<dbReference type="Proteomes" id="UP001161390">
    <property type="component" value="Unassembled WGS sequence"/>
</dbReference>
<reference evidence="2" key="1">
    <citation type="journal article" date="2014" name="Int. J. Syst. Evol. Microbiol.">
        <title>Complete genome of a new Firmicutes species belonging to the dominant human colonic microbiota ('Ruminococcus bicirculans') reveals two chromosomes and a selective capacity to utilize plant glucans.</title>
        <authorList>
            <consortium name="NISC Comparative Sequencing Program"/>
            <person name="Wegmann U."/>
            <person name="Louis P."/>
            <person name="Goesmann A."/>
            <person name="Henrissat B."/>
            <person name="Duncan S.H."/>
            <person name="Flint H.J."/>
        </authorList>
    </citation>
    <scope>NUCLEOTIDE SEQUENCE</scope>
    <source>
        <strain evidence="2">NBRC 108216</strain>
    </source>
</reference>
<proteinExistence type="predicted"/>
<accession>A0ABQ5UX71</accession>
<dbReference type="EMBL" id="BSNJ01000002">
    <property type="protein sequence ID" value="GLQ19905.1"/>
    <property type="molecule type" value="Genomic_DNA"/>
</dbReference>
<name>A0ABQ5UX71_9PROT</name>
<feature type="region of interest" description="Disordered" evidence="1">
    <location>
        <begin position="27"/>
        <end position="56"/>
    </location>
</feature>
<sequence>MLPPKTGFHRSTVLIIRSLLSFNGVSGLAGRGGKPTSQPNRDLRLKGRLASYPPSA</sequence>